<dbReference type="Proteomes" id="UP000053246">
    <property type="component" value="Unassembled WGS sequence"/>
</dbReference>
<dbReference type="PANTHER" id="PTHR43806:SF11">
    <property type="entry name" value="CEREVISIN-RELATED"/>
    <property type="match status" value="1"/>
</dbReference>
<feature type="active site" description="Charge relay system" evidence="10">
    <location>
        <position position="96"/>
    </location>
</feature>
<keyword evidence="9 12" id="KW-0472">Membrane</keyword>
<keyword evidence="6 10" id="KW-0378">Hydrolase</keyword>
<dbReference type="GO" id="GO:0006508">
    <property type="term" value="P:proteolysis"/>
    <property type="evidence" value="ECO:0007669"/>
    <property type="project" value="UniProtKB-KW"/>
</dbReference>
<feature type="domain" description="Peptidase S8/S53" evidence="13">
    <location>
        <begin position="53"/>
        <end position="299"/>
    </location>
</feature>
<evidence type="ECO:0000256" key="12">
    <source>
        <dbReference type="SAM" id="Phobius"/>
    </source>
</evidence>
<keyword evidence="4 10" id="KW-0645">Protease</keyword>
<evidence type="ECO:0000256" key="9">
    <source>
        <dbReference type="ARBA" id="ARBA00023136"/>
    </source>
</evidence>
<dbReference type="PRINTS" id="PR00723">
    <property type="entry name" value="SUBTILISIN"/>
</dbReference>
<evidence type="ECO:0000256" key="8">
    <source>
        <dbReference type="ARBA" id="ARBA00022989"/>
    </source>
</evidence>
<evidence type="ECO:0000256" key="4">
    <source>
        <dbReference type="ARBA" id="ARBA00022670"/>
    </source>
</evidence>
<dbReference type="InterPro" id="IPR022398">
    <property type="entry name" value="Peptidase_S8_His-AS"/>
</dbReference>
<dbReference type="GO" id="GO:0004252">
    <property type="term" value="F:serine-type endopeptidase activity"/>
    <property type="evidence" value="ECO:0007669"/>
    <property type="project" value="UniProtKB-UniRule"/>
</dbReference>
<evidence type="ECO:0000256" key="3">
    <source>
        <dbReference type="ARBA" id="ARBA00022475"/>
    </source>
</evidence>
<comment type="similarity">
    <text evidence="2 10">Belongs to the peptidase S8 family.</text>
</comment>
<dbReference type="NCBIfam" id="TIGR03921">
    <property type="entry name" value="T7SS_mycosin"/>
    <property type="match status" value="1"/>
</dbReference>
<dbReference type="GO" id="GO:0005886">
    <property type="term" value="C:plasma membrane"/>
    <property type="evidence" value="ECO:0007669"/>
    <property type="project" value="UniProtKB-SubCell"/>
</dbReference>
<dbReference type="PROSITE" id="PS51892">
    <property type="entry name" value="SUBTILASE"/>
    <property type="match status" value="1"/>
</dbReference>
<dbReference type="EMBL" id="LMWI01000001">
    <property type="protein sequence ID" value="KUJ49509.1"/>
    <property type="molecule type" value="Genomic_DNA"/>
</dbReference>
<keyword evidence="15" id="KW-1185">Reference proteome</keyword>
<name>A0A9X0I9J8_9ACTN</name>
<dbReference type="InterPro" id="IPR023834">
    <property type="entry name" value="T7SS_pept_S8A_mycosin"/>
</dbReference>
<accession>A0A9X0I9J8</accession>
<keyword evidence="8 12" id="KW-1133">Transmembrane helix</keyword>
<dbReference type="InterPro" id="IPR050131">
    <property type="entry name" value="Peptidase_S8_subtilisin-like"/>
</dbReference>
<comment type="caution">
    <text evidence="14">The sequence shown here is derived from an EMBL/GenBank/DDBJ whole genome shotgun (WGS) entry which is preliminary data.</text>
</comment>
<evidence type="ECO:0000256" key="6">
    <source>
        <dbReference type="ARBA" id="ARBA00022801"/>
    </source>
</evidence>
<feature type="transmembrane region" description="Helical" evidence="12">
    <location>
        <begin position="347"/>
        <end position="367"/>
    </location>
</feature>
<evidence type="ECO:0000256" key="5">
    <source>
        <dbReference type="ARBA" id="ARBA00022692"/>
    </source>
</evidence>
<keyword evidence="3" id="KW-1003">Cell membrane</keyword>
<evidence type="ECO:0000256" key="11">
    <source>
        <dbReference type="SAM" id="MobiDB-lite"/>
    </source>
</evidence>
<evidence type="ECO:0000313" key="14">
    <source>
        <dbReference type="EMBL" id="KUJ49509.1"/>
    </source>
</evidence>
<dbReference type="PROSITE" id="PS00137">
    <property type="entry name" value="SUBTILASE_HIS"/>
    <property type="match status" value="1"/>
</dbReference>
<keyword evidence="5 12" id="KW-0812">Transmembrane</keyword>
<feature type="region of interest" description="Disordered" evidence="11">
    <location>
        <begin position="315"/>
        <end position="338"/>
    </location>
</feature>
<dbReference type="InterPro" id="IPR036852">
    <property type="entry name" value="Peptidase_S8/S53_dom_sf"/>
</dbReference>
<organism evidence="14 15">
    <name type="scientific">Micromonospora maris</name>
    <dbReference type="NCBI Taxonomy" id="1003110"/>
    <lineage>
        <taxon>Bacteria</taxon>
        <taxon>Bacillati</taxon>
        <taxon>Actinomycetota</taxon>
        <taxon>Actinomycetes</taxon>
        <taxon>Micromonosporales</taxon>
        <taxon>Micromonosporaceae</taxon>
        <taxon>Micromonospora</taxon>
    </lineage>
</organism>
<evidence type="ECO:0000256" key="10">
    <source>
        <dbReference type="PROSITE-ProRule" id="PRU01240"/>
    </source>
</evidence>
<dbReference type="AlphaFoldDB" id="A0A9X0I9J8"/>
<protein>
    <submittedName>
        <fullName evidence="14">Type VII secretion-associated serine protease mycosin</fullName>
    </submittedName>
</protein>
<evidence type="ECO:0000259" key="13">
    <source>
        <dbReference type="Pfam" id="PF00082"/>
    </source>
</evidence>
<gene>
    <name evidence="14" type="ORF">ADL17_04335</name>
</gene>
<proteinExistence type="inferred from homology"/>
<evidence type="ECO:0000256" key="7">
    <source>
        <dbReference type="ARBA" id="ARBA00022825"/>
    </source>
</evidence>
<dbReference type="PANTHER" id="PTHR43806">
    <property type="entry name" value="PEPTIDASE S8"/>
    <property type="match status" value="1"/>
</dbReference>
<reference evidence="14 15" key="1">
    <citation type="submission" date="2015-10" db="EMBL/GenBank/DDBJ databases">
        <authorList>
            <person name="Ju K.-S."/>
            <person name="Doroghazi J.R."/>
            <person name="Metcalf W.W."/>
        </authorList>
    </citation>
    <scope>NUCLEOTIDE SEQUENCE [LARGE SCALE GENOMIC DNA]</scope>
    <source>
        <strain evidence="14 15">NRRL B-24793</strain>
    </source>
</reference>
<dbReference type="InterPro" id="IPR015500">
    <property type="entry name" value="Peptidase_S8_subtilisin-rel"/>
</dbReference>
<sequence length="382" mass="38863">MSKIILVAAILTPSTTGTIGTSRTATDGADRIRSDQWHLTYLKTAKAHTISQGEGVTVAVPDTGIDPHPDLAGNLLPGIDITPDKGGDGRRDNDGHGTTVAGLIAAHGQGTTKGALGIAPKAKIIPIRVNLDSRHANVDDLASGIDYAIERGAQVISVSMAAEPSIKLQQAIESAVRANIVVVAGSGNHPQEATVAFPAAYPGVIAVGGIDRSGRIAPISVTGPEVDVVAPAEDIYSTSMGENYSRSNGTSDATAIVAGAAALVRAKYPYLPADEVAHRLTATAIDKGPPGRDDQYGYGVIDLVAALTADVPPRGFESVPATSPDVAGPTTAAADGPPAGVGGAATVRGLVTLGLLVAGGVAWALVVRHRRRSDDPPPRVSR</sequence>
<keyword evidence="7 10" id="KW-0720">Serine protease</keyword>
<dbReference type="InterPro" id="IPR000209">
    <property type="entry name" value="Peptidase_S8/S53_dom"/>
</dbReference>
<feature type="active site" description="Charge relay system" evidence="10">
    <location>
        <position position="251"/>
    </location>
</feature>
<dbReference type="Gene3D" id="3.40.50.200">
    <property type="entry name" value="Peptidase S8/S53 domain"/>
    <property type="match status" value="1"/>
</dbReference>
<feature type="active site" description="Charge relay system" evidence="10">
    <location>
        <position position="62"/>
    </location>
</feature>
<dbReference type="SUPFAM" id="SSF52743">
    <property type="entry name" value="Subtilisin-like"/>
    <property type="match status" value="1"/>
</dbReference>
<evidence type="ECO:0000313" key="15">
    <source>
        <dbReference type="Proteomes" id="UP000053246"/>
    </source>
</evidence>
<dbReference type="Pfam" id="PF00082">
    <property type="entry name" value="Peptidase_S8"/>
    <property type="match status" value="1"/>
</dbReference>
<comment type="subcellular location">
    <subcellularLocation>
        <location evidence="1">Cell membrane</location>
        <topology evidence="1">Single-pass membrane protein</topology>
    </subcellularLocation>
</comment>
<evidence type="ECO:0000256" key="1">
    <source>
        <dbReference type="ARBA" id="ARBA00004162"/>
    </source>
</evidence>
<evidence type="ECO:0000256" key="2">
    <source>
        <dbReference type="ARBA" id="ARBA00011073"/>
    </source>
</evidence>
<feature type="compositionally biased region" description="Low complexity" evidence="11">
    <location>
        <begin position="324"/>
        <end position="338"/>
    </location>
</feature>